<reference evidence="7" key="2">
    <citation type="submission" date="2025-08" db="UniProtKB">
        <authorList>
            <consortium name="RefSeq"/>
        </authorList>
    </citation>
    <scope>IDENTIFICATION</scope>
    <source>
        <tissue evidence="7">Leaf</tissue>
    </source>
</reference>
<evidence type="ECO:0000256" key="4">
    <source>
        <dbReference type="ARBA" id="ARBA00023242"/>
    </source>
</evidence>
<comment type="subcellular location">
    <subcellularLocation>
        <location evidence="1">Nucleus</location>
    </subcellularLocation>
</comment>
<dbReference type="Proteomes" id="UP000694864">
    <property type="component" value="Chromosome 5"/>
</dbReference>
<keyword evidence="6" id="KW-1185">Reference proteome</keyword>
<evidence type="ECO:0000313" key="7">
    <source>
        <dbReference type="RefSeq" id="XP_019100958.1"/>
    </source>
</evidence>
<protein>
    <submittedName>
        <fullName evidence="7">Transcription factor bHLH49-like</fullName>
    </submittedName>
</protein>
<dbReference type="PANTHER" id="PTHR12565">
    <property type="entry name" value="STEROL REGULATORY ELEMENT-BINDING PROTEIN"/>
    <property type="match status" value="1"/>
</dbReference>
<dbReference type="RefSeq" id="XP_019100958.1">
    <property type="nucleotide sequence ID" value="XM_019245413.1"/>
</dbReference>
<evidence type="ECO:0000256" key="1">
    <source>
        <dbReference type="ARBA" id="ARBA00004123"/>
    </source>
</evidence>
<sequence>MCGHEEARPQIAIVLQKGREKIIERVKFLQDLVPGCNKVTGKAVMLDEIINYVQSLQCQVEFLSMKLATVNPQMDFNLEGLLAKDETTGWECDLQNVIHINYGAGDVTPDPQAAAAASLPAANMKVEP</sequence>
<dbReference type="InterPro" id="IPR011598">
    <property type="entry name" value="bHLH_dom"/>
</dbReference>
<organism evidence="6 7">
    <name type="scientific">Camelina sativa</name>
    <name type="common">False flax</name>
    <name type="synonym">Myagrum sativum</name>
    <dbReference type="NCBI Taxonomy" id="90675"/>
    <lineage>
        <taxon>Eukaryota</taxon>
        <taxon>Viridiplantae</taxon>
        <taxon>Streptophyta</taxon>
        <taxon>Embryophyta</taxon>
        <taxon>Tracheophyta</taxon>
        <taxon>Spermatophyta</taxon>
        <taxon>Magnoliopsida</taxon>
        <taxon>eudicotyledons</taxon>
        <taxon>Gunneridae</taxon>
        <taxon>Pentapetalae</taxon>
        <taxon>rosids</taxon>
        <taxon>malvids</taxon>
        <taxon>Brassicales</taxon>
        <taxon>Brassicaceae</taxon>
        <taxon>Camelineae</taxon>
        <taxon>Camelina</taxon>
    </lineage>
</organism>
<dbReference type="GeneID" id="104789712"/>
<proteinExistence type="predicted"/>
<keyword evidence="4" id="KW-0539">Nucleus</keyword>
<keyword evidence="2" id="KW-0805">Transcription regulation</keyword>
<reference evidence="6" key="1">
    <citation type="journal article" date="2014" name="Nat. Commun.">
        <title>The emerging biofuel crop Camelina sativa retains a highly undifferentiated hexaploid genome structure.</title>
        <authorList>
            <person name="Kagale S."/>
            <person name="Koh C."/>
            <person name="Nixon J."/>
            <person name="Bollina V."/>
            <person name="Clarke W.E."/>
            <person name="Tuteja R."/>
            <person name="Spillane C."/>
            <person name="Robinson S.J."/>
            <person name="Links M.G."/>
            <person name="Clarke C."/>
            <person name="Higgins E.E."/>
            <person name="Huebert T."/>
            <person name="Sharpe A.G."/>
            <person name="Parkin I.A."/>
        </authorList>
    </citation>
    <scope>NUCLEOTIDE SEQUENCE [LARGE SCALE GENOMIC DNA]</scope>
    <source>
        <strain evidence="6">cv. DH55</strain>
    </source>
</reference>
<accession>A0ABM1RPM0</accession>
<dbReference type="SUPFAM" id="SSF47459">
    <property type="entry name" value="HLH, helix-loop-helix DNA-binding domain"/>
    <property type="match status" value="1"/>
</dbReference>
<name>A0ABM1RPM0_CAMSA</name>
<dbReference type="InterPro" id="IPR036638">
    <property type="entry name" value="HLH_DNA-bd_sf"/>
</dbReference>
<evidence type="ECO:0000256" key="2">
    <source>
        <dbReference type="ARBA" id="ARBA00023015"/>
    </source>
</evidence>
<gene>
    <name evidence="7" type="primary">LOC104789712</name>
</gene>
<dbReference type="InterPro" id="IPR024097">
    <property type="entry name" value="bHLH_ZIP_TF"/>
</dbReference>
<dbReference type="Gene3D" id="4.10.280.10">
    <property type="entry name" value="Helix-loop-helix DNA-binding domain"/>
    <property type="match status" value="1"/>
</dbReference>
<feature type="domain" description="BHLH" evidence="5">
    <location>
        <begin position="6"/>
        <end position="56"/>
    </location>
</feature>
<keyword evidence="3" id="KW-0804">Transcription</keyword>
<dbReference type="PROSITE" id="PS50888">
    <property type="entry name" value="BHLH"/>
    <property type="match status" value="1"/>
</dbReference>
<evidence type="ECO:0000313" key="6">
    <source>
        <dbReference type="Proteomes" id="UP000694864"/>
    </source>
</evidence>
<evidence type="ECO:0000259" key="5">
    <source>
        <dbReference type="PROSITE" id="PS50888"/>
    </source>
</evidence>
<dbReference type="PANTHER" id="PTHR12565:SF458">
    <property type="entry name" value="TRANSCRIPTION FACTOR BHLH49"/>
    <property type="match status" value="1"/>
</dbReference>
<evidence type="ECO:0000256" key="3">
    <source>
        <dbReference type="ARBA" id="ARBA00023163"/>
    </source>
</evidence>